<reference evidence="19" key="2">
    <citation type="submission" date="2020-09" db="EMBL/GenBank/DDBJ databases">
        <authorList>
            <person name="Sun Q."/>
            <person name="Zhou Y."/>
        </authorList>
    </citation>
    <scope>NUCLEOTIDE SEQUENCE</scope>
    <source>
        <strain evidence="19">CGMCC 1.15725</strain>
    </source>
</reference>
<dbReference type="GO" id="GO:0046474">
    <property type="term" value="P:glycerophospholipid biosynthetic process"/>
    <property type="evidence" value="ECO:0007669"/>
    <property type="project" value="TreeGrafter"/>
</dbReference>
<evidence type="ECO:0000256" key="12">
    <source>
        <dbReference type="ARBA" id="ARBA00023136"/>
    </source>
</evidence>
<evidence type="ECO:0000256" key="16">
    <source>
        <dbReference type="NCBIfam" id="TIGR00560"/>
    </source>
</evidence>
<evidence type="ECO:0000256" key="2">
    <source>
        <dbReference type="ARBA" id="ARBA00005042"/>
    </source>
</evidence>
<comment type="similarity">
    <text evidence="4 17">Belongs to the CDP-alcohol phosphatidyltransferase class-I family.</text>
</comment>
<comment type="pathway">
    <text evidence="2">Phospholipid metabolism; phosphatidylglycerol biosynthesis; phosphatidylglycerol from CDP-diacylglycerol: step 1/2.</text>
</comment>
<dbReference type="InterPro" id="IPR000462">
    <property type="entry name" value="CDP-OH_P_trans"/>
</dbReference>
<evidence type="ECO:0000256" key="7">
    <source>
        <dbReference type="ARBA" id="ARBA00022516"/>
    </source>
</evidence>
<keyword evidence="10" id="KW-1133">Transmembrane helix</keyword>
<dbReference type="Pfam" id="PF01066">
    <property type="entry name" value="CDP-OH_P_transf"/>
    <property type="match status" value="1"/>
</dbReference>
<sequence length="212" mass="22906">MIFTLPNVLTLSRIAVIPLLVTAFYLPHPWAEWTAVGLFTLASVTDYLDGHLARRWKQMSAFGRFLDPIADKLLVSITLMMLVAFERLGMPALVPALIILAREILVSGLREFLAGLSVSVPVSRLAKWKTGIQMVAIGVLLVGDAGPAALELPTIGRDLLWLAAILTLVTGYDYLRHGLKHMSAEDAPKPRATTSQSQASKPPAGKSVGELG</sequence>
<evidence type="ECO:0000256" key="9">
    <source>
        <dbReference type="ARBA" id="ARBA00022692"/>
    </source>
</evidence>
<organism evidence="19 20">
    <name type="scientific">Aliidongia dinghuensis</name>
    <dbReference type="NCBI Taxonomy" id="1867774"/>
    <lineage>
        <taxon>Bacteria</taxon>
        <taxon>Pseudomonadati</taxon>
        <taxon>Pseudomonadota</taxon>
        <taxon>Alphaproteobacteria</taxon>
        <taxon>Rhodospirillales</taxon>
        <taxon>Dongiaceae</taxon>
        <taxon>Aliidongia</taxon>
    </lineage>
</organism>
<keyword evidence="13" id="KW-0594">Phospholipid biosynthesis</keyword>
<dbReference type="PIRSF" id="PIRSF000847">
    <property type="entry name" value="Phos_ph_gly_syn"/>
    <property type="match status" value="1"/>
</dbReference>
<keyword evidence="12" id="KW-0472">Membrane</keyword>
<dbReference type="Gene3D" id="1.20.120.1760">
    <property type="match status" value="1"/>
</dbReference>
<dbReference type="PROSITE" id="PS00379">
    <property type="entry name" value="CDP_ALCOHOL_P_TRANSF"/>
    <property type="match status" value="1"/>
</dbReference>
<dbReference type="InterPro" id="IPR048254">
    <property type="entry name" value="CDP_ALCOHOL_P_TRANSF_CS"/>
</dbReference>
<dbReference type="RefSeq" id="WP_189051865.1">
    <property type="nucleotide sequence ID" value="NZ_BMJQ01000022.1"/>
</dbReference>
<evidence type="ECO:0000313" key="19">
    <source>
        <dbReference type="EMBL" id="GGF45494.1"/>
    </source>
</evidence>
<evidence type="ECO:0000256" key="6">
    <source>
        <dbReference type="ARBA" id="ARBA00014944"/>
    </source>
</evidence>
<dbReference type="EC" id="2.7.8.5" evidence="5 16"/>
<evidence type="ECO:0000256" key="13">
    <source>
        <dbReference type="ARBA" id="ARBA00023209"/>
    </source>
</evidence>
<evidence type="ECO:0000256" key="4">
    <source>
        <dbReference type="ARBA" id="ARBA00010441"/>
    </source>
</evidence>
<evidence type="ECO:0000256" key="11">
    <source>
        <dbReference type="ARBA" id="ARBA00023098"/>
    </source>
</evidence>
<dbReference type="NCBIfam" id="TIGR00560">
    <property type="entry name" value="pgsA"/>
    <property type="match status" value="1"/>
</dbReference>
<evidence type="ECO:0000256" key="15">
    <source>
        <dbReference type="ARBA" id="ARBA00048586"/>
    </source>
</evidence>
<evidence type="ECO:0000256" key="3">
    <source>
        <dbReference type="ARBA" id="ARBA00005189"/>
    </source>
</evidence>
<dbReference type="EMBL" id="BMJQ01000022">
    <property type="protein sequence ID" value="GGF45494.1"/>
    <property type="molecule type" value="Genomic_DNA"/>
</dbReference>
<evidence type="ECO:0000256" key="5">
    <source>
        <dbReference type="ARBA" id="ARBA00013170"/>
    </source>
</evidence>
<protein>
    <recommendedName>
        <fullName evidence="6 16">CDP-diacylglycerol--glycerol-3-phosphate 3-phosphatidyltransferase</fullName>
        <ecNumber evidence="5 16">2.7.8.5</ecNumber>
    </recommendedName>
</protein>
<comment type="pathway">
    <text evidence="3">Lipid metabolism.</text>
</comment>
<dbReference type="InterPro" id="IPR004570">
    <property type="entry name" value="Phosphatidylglycerol_P_synth"/>
</dbReference>
<dbReference type="InterPro" id="IPR050324">
    <property type="entry name" value="CDP-alcohol_PTase-I"/>
</dbReference>
<dbReference type="GO" id="GO:0016020">
    <property type="term" value="C:membrane"/>
    <property type="evidence" value="ECO:0007669"/>
    <property type="project" value="UniProtKB-SubCell"/>
</dbReference>
<keyword evidence="11" id="KW-0443">Lipid metabolism</keyword>
<keyword evidence="14" id="KW-1208">Phospholipid metabolism</keyword>
<dbReference type="PANTHER" id="PTHR14269">
    <property type="entry name" value="CDP-DIACYLGLYCEROL--GLYCEROL-3-PHOSPHATE 3-PHOSPHATIDYLTRANSFERASE-RELATED"/>
    <property type="match status" value="1"/>
</dbReference>
<evidence type="ECO:0000256" key="1">
    <source>
        <dbReference type="ARBA" id="ARBA00004141"/>
    </source>
</evidence>
<comment type="caution">
    <text evidence="19">The sequence shown here is derived from an EMBL/GenBank/DDBJ whole genome shotgun (WGS) entry which is preliminary data.</text>
</comment>
<evidence type="ECO:0000313" key="20">
    <source>
        <dbReference type="Proteomes" id="UP000646365"/>
    </source>
</evidence>
<comment type="catalytic activity">
    <reaction evidence="15">
        <text>a CDP-1,2-diacyl-sn-glycerol + sn-glycerol 3-phosphate = a 1,2-diacyl-sn-glycero-3-phospho-(1'-sn-glycero-3'-phosphate) + CMP + H(+)</text>
        <dbReference type="Rhea" id="RHEA:12593"/>
        <dbReference type="ChEBI" id="CHEBI:15378"/>
        <dbReference type="ChEBI" id="CHEBI:57597"/>
        <dbReference type="ChEBI" id="CHEBI:58332"/>
        <dbReference type="ChEBI" id="CHEBI:60110"/>
        <dbReference type="ChEBI" id="CHEBI:60377"/>
        <dbReference type="EC" id="2.7.8.5"/>
    </reaction>
</comment>
<evidence type="ECO:0000256" key="18">
    <source>
        <dbReference type="SAM" id="MobiDB-lite"/>
    </source>
</evidence>
<proteinExistence type="inferred from homology"/>
<dbReference type="PANTHER" id="PTHR14269:SF62">
    <property type="entry name" value="CDP-DIACYLGLYCEROL--GLYCEROL-3-PHOSPHATE 3-PHOSPHATIDYLTRANSFERASE 1, CHLOROPLASTIC"/>
    <property type="match status" value="1"/>
</dbReference>
<dbReference type="Proteomes" id="UP000646365">
    <property type="component" value="Unassembled WGS sequence"/>
</dbReference>
<evidence type="ECO:0000256" key="8">
    <source>
        <dbReference type="ARBA" id="ARBA00022679"/>
    </source>
</evidence>
<feature type="region of interest" description="Disordered" evidence="18">
    <location>
        <begin position="185"/>
        <end position="212"/>
    </location>
</feature>
<evidence type="ECO:0000256" key="14">
    <source>
        <dbReference type="ARBA" id="ARBA00023264"/>
    </source>
</evidence>
<dbReference type="InterPro" id="IPR043130">
    <property type="entry name" value="CDP-OH_PTrfase_TM_dom"/>
</dbReference>
<accession>A0A8J2Z0P8</accession>
<keyword evidence="8 17" id="KW-0808">Transferase</keyword>
<evidence type="ECO:0000256" key="17">
    <source>
        <dbReference type="RuleBase" id="RU003750"/>
    </source>
</evidence>
<name>A0A8J2Z0P8_9PROT</name>
<keyword evidence="20" id="KW-1185">Reference proteome</keyword>
<gene>
    <name evidence="19" type="ORF">GCM10011611_59890</name>
</gene>
<dbReference type="GO" id="GO:0008444">
    <property type="term" value="F:CDP-diacylglycerol-glycerol-3-phosphate 3-phosphatidyltransferase activity"/>
    <property type="evidence" value="ECO:0007669"/>
    <property type="project" value="UniProtKB-UniRule"/>
</dbReference>
<evidence type="ECO:0000256" key="10">
    <source>
        <dbReference type="ARBA" id="ARBA00022989"/>
    </source>
</evidence>
<dbReference type="AlphaFoldDB" id="A0A8J2Z0P8"/>
<reference evidence="19" key="1">
    <citation type="journal article" date="2014" name="Int. J. Syst. Evol. Microbiol.">
        <title>Complete genome sequence of Corynebacterium casei LMG S-19264T (=DSM 44701T), isolated from a smear-ripened cheese.</title>
        <authorList>
            <consortium name="US DOE Joint Genome Institute (JGI-PGF)"/>
            <person name="Walter F."/>
            <person name="Albersmeier A."/>
            <person name="Kalinowski J."/>
            <person name="Ruckert C."/>
        </authorList>
    </citation>
    <scope>NUCLEOTIDE SEQUENCE</scope>
    <source>
        <strain evidence="19">CGMCC 1.15725</strain>
    </source>
</reference>
<keyword evidence="7" id="KW-0444">Lipid biosynthesis</keyword>
<comment type="subcellular location">
    <subcellularLocation>
        <location evidence="1">Membrane</location>
        <topology evidence="1">Multi-pass membrane protein</topology>
    </subcellularLocation>
</comment>
<keyword evidence="9" id="KW-0812">Transmembrane</keyword>